<name>A0A4R7VDE4_9PSEU</name>
<dbReference type="Gene3D" id="1.10.357.10">
    <property type="entry name" value="Tetracycline Repressor, domain 2"/>
    <property type="match status" value="1"/>
</dbReference>
<dbReference type="GO" id="GO:0000976">
    <property type="term" value="F:transcription cis-regulatory region binding"/>
    <property type="evidence" value="ECO:0007669"/>
    <property type="project" value="TreeGrafter"/>
</dbReference>
<dbReference type="RefSeq" id="WP_166664270.1">
    <property type="nucleotide sequence ID" value="NZ_SOCP01000010.1"/>
</dbReference>
<dbReference type="SUPFAM" id="SSF46689">
    <property type="entry name" value="Homeodomain-like"/>
    <property type="match status" value="1"/>
</dbReference>
<dbReference type="PRINTS" id="PR00455">
    <property type="entry name" value="HTHTETR"/>
</dbReference>
<proteinExistence type="predicted"/>
<dbReference type="InterPro" id="IPR009057">
    <property type="entry name" value="Homeodomain-like_sf"/>
</dbReference>
<dbReference type="Proteomes" id="UP000294927">
    <property type="component" value="Unassembled WGS sequence"/>
</dbReference>
<dbReference type="InterPro" id="IPR050109">
    <property type="entry name" value="HTH-type_TetR-like_transc_reg"/>
</dbReference>
<evidence type="ECO:0000256" key="1">
    <source>
        <dbReference type="ARBA" id="ARBA00023015"/>
    </source>
</evidence>
<evidence type="ECO:0000259" key="5">
    <source>
        <dbReference type="PROSITE" id="PS50977"/>
    </source>
</evidence>
<evidence type="ECO:0000256" key="3">
    <source>
        <dbReference type="ARBA" id="ARBA00023163"/>
    </source>
</evidence>
<feature type="domain" description="HTH tetR-type" evidence="5">
    <location>
        <begin position="6"/>
        <end position="65"/>
    </location>
</feature>
<keyword evidence="3" id="KW-0804">Transcription</keyword>
<dbReference type="Pfam" id="PF00440">
    <property type="entry name" value="TetR_N"/>
    <property type="match status" value="1"/>
</dbReference>
<gene>
    <name evidence="6" type="ORF">CLV71_110336</name>
</gene>
<dbReference type="InterPro" id="IPR001647">
    <property type="entry name" value="HTH_TetR"/>
</dbReference>
<organism evidence="6 7">
    <name type="scientific">Actinophytocola oryzae</name>
    <dbReference type="NCBI Taxonomy" id="502181"/>
    <lineage>
        <taxon>Bacteria</taxon>
        <taxon>Bacillati</taxon>
        <taxon>Actinomycetota</taxon>
        <taxon>Actinomycetes</taxon>
        <taxon>Pseudonocardiales</taxon>
        <taxon>Pseudonocardiaceae</taxon>
    </lineage>
</organism>
<evidence type="ECO:0000256" key="4">
    <source>
        <dbReference type="PROSITE-ProRule" id="PRU00335"/>
    </source>
</evidence>
<dbReference type="PANTHER" id="PTHR30055">
    <property type="entry name" value="HTH-TYPE TRANSCRIPTIONAL REGULATOR RUTR"/>
    <property type="match status" value="1"/>
</dbReference>
<dbReference type="PROSITE" id="PS50977">
    <property type="entry name" value="HTH_TETR_2"/>
    <property type="match status" value="1"/>
</dbReference>
<dbReference type="InterPro" id="IPR036271">
    <property type="entry name" value="Tet_transcr_reg_TetR-rel_C_sf"/>
</dbReference>
<dbReference type="AlphaFoldDB" id="A0A4R7VDE4"/>
<dbReference type="EMBL" id="SOCP01000010">
    <property type="protein sequence ID" value="TDV47152.1"/>
    <property type="molecule type" value="Genomic_DNA"/>
</dbReference>
<dbReference type="PANTHER" id="PTHR30055:SF234">
    <property type="entry name" value="HTH-TYPE TRANSCRIPTIONAL REGULATOR BETI"/>
    <property type="match status" value="1"/>
</dbReference>
<sequence length="177" mass="18202">MRADAIRNRAAIVAAAREMIVAGGADAGMDDIAARAGVAVGTLYRHFPTKGDLVGAIMAELGGEISAMLDAAISRVESGAVTAHEEIAGLLRRIVVDMAADRVLRDAAGTLPPGVEHHAAEVLARLVAGARAEGALRPDVTAEDLTLLLATAPDETVAEAARARWVTLALRALSAPE</sequence>
<dbReference type="GO" id="GO:0003700">
    <property type="term" value="F:DNA-binding transcription factor activity"/>
    <property type="evidence" value="ECO:0007669"/>
    <property type="project" value="TreeGrafter"/>
</dbReference>
<keyword evidence="1" id="KW-0805">Transcription regulation</keyword>
<accession>A0A4R7VDE4</accession>
<comment type="caution">
    <text evidence="6">The sequence shown here is derived from an EMBL/GenBank/DDBJ whole genome shotgun (WGS) entry which is preliminary data.</text>
</comment>
<protein>
    <submittedName>
        <fullName evidence="6">TetR family transcriptional regulator</fullName>
    </submittedName>
</protein>
<feature type="DNA-binding region" description="H-T-H motif" evidence="4">
    <location>
        <begin position="28"/>
        <end position="47"/>
    </location>
</feature>
<reference evidence="6 7" key="1">
    <citation type="submission" date="2019-03" db="EMBL/GenBank/DDBJ databases">
        <title>Genomic Encyclopedia of Archaeal and Bacterial Type Strains, Phase II (KMG-II): from individual species to whole genera.</title>
        <authorList>
            <person name="Goeker M."/>
        </authorList>
    </citation>
    <scope>NUCLEOTIDE SEQUENCE [LARGE SCALE GENOMIC DNA]</scope>
    <source>
        <strain evidence="6 7">DSM 45499</strain>
    </source>
</reference>
<evidence type="ECO:0000313" key="6">
    <source>
        <dbReference type="EMBL" id="TDV47152.1"/>
    </source>
</evidence>
<keyword evidence="7" id="KW-1185">Reference proteome</keyword>
<keyword evidence="2 4" id="KW-0238">DNA-binding</keyword>
<evidence type="ECO:0000256" key="2">
    <source>
        <dbReference type="ARBA" id="ARBA00023125"/>
    </source>
</evidence>
<evidence type="ECO:0000313" key="7">
    <source>
        <dbReference type="Proteomes" id="UP000294927"/>
    </source>
</evidence>
<dbReference type="SUPFAM" id="SSF48498">
    <property type="entry name" value="Tetracyclin repressor-like, C-terminal domain"/>
    <property type="match status" value="1"/>
</dbReference>